<accession>A0ABR0LR99</accession>
<evidence type="ECO:0000256" key="2">
    <source>
        <dbReference type="ARBA" id="ARBA00022723"/>
    </source>
</evidence>
<keyword evidence="5" id="KW-0411">Iron-sulfur</keyword>
<evidence type="ECO:0000256" key="3">
    <source>
        <dbReference type="ARBA" id="ARBA00023002"/>
    </source>
</evidence>
<keyword evidence="4" id="KW-0408">Iron</keyword>
<protein>
    <submittedName>
        <fullName evidence="6">Uncharacterized protein</fullName>
    </submittedName>
</protein>
<comment type="caution">
    <text evidence="6">The sequence shown here is derived from an EMBL/GenBank/DDBJ whole genome shotgun (WGS) entry which is preliminary data.</text>
</comment>
<dbReference type="SUPFAM" id="SSF50022">
    <property type="entry name" value="ISP domain"/>
    <property type="match status" value="1"/>
</dbReference>
<dbReference type="PANTHER" id="PTHR43809">
    <property type="entry name" value="NITRITE REDUCTASE (NADH) LARGE SUBUNIT"/>
    <property type="match status" value="1"/>
</dbReference>
<dbReference type="Gene3D" id="2.102.10.10">
    <property type="entry name" value="Rieske [2Fe-2S] iron-sulphur domain"/>
    <property type="match status" value="1"/>
</dbReference>
<reference evidence="6 7" key="1">
    <citation type="submission" date="2023-08" db="EMBL/GenBank/DDBJ databases">
        <title>Black Yeasts Isolated from many extreme environments.</title>
        <authorList>
            <person name="Coleine C."/>
            <person name="Stajich J.E."/>
            <person name="Selbmann L."/>
        </authorList>
    </citation>
    <scope>NUCLEOTIDE SEQUENCE [LARGE SCALE GENOMIC DNA]</scope>
    <source>
        <strain evidence="6 7">CCFEE 536</strain>
    </source>
</reference>
<proteinExistence type="predicted"/>
<keyword evidence="2" id="KW-0479">Metal-binding</keyword>
<evidence type="ECO:0000256" key="4">
    <source>
        <dbReference type="ARBA" id="ARBA00023004"/>
    </source>
</evidence>
<sequence>MHKRNYELAGAHAGKCGNDDAVNIATFPTEARDDGLVYVKLPPVDELDAVLGTAKWVVRASESEDP</sequence>
<keyword evidence="1" id="KW-0349">Heme</keyword>
<evidence type="ECO:0000313" key="6">
    <source>
        <dbReference type="EMBL" id="KAK5214515.1"/>
    </source>
</evidence>
<organism evidence="6 7">
    <name type="scientific">Cryomyces antarcticus</name>
    <dbReference type="NCBI Taxonomy" id="329879"/>
    <lineage>
        <taxon>Eukaryota</taxon>
        <taxon>Fungi</taxon>
        <taxon>Dikarya</taxon>
        <taxon>Ascomycota</taxon>
        <taxon>Pezizomycotina</taxon>
        <taxon>Dothideomycetes</taxon>
        <taxon>Dothideomycetes incertae sedis</taxon>
        <taxon>Cryomyces</taxon>
    </lineage>
</organism>
<keyword evidence="3" id="KW-0560">Oxidoreductase</keyword>
<dbReference type="InterPro" id="IPR036922">
    <property type="entry name" value="Rieske_2Fe-2S_sf"/>
</dbReference>
<dbReference type="PANTHER" id="PTHR43809:SF1">
    <property type="entry name" value="NITRITE REDUCTASE (NADH) LARGE SUBUNIT"/>
    <property type="match status" value="1"/>
</dbReference>
<keyword evidence="7" id="KW-1185">Reference proteome</keyword>
<name>A0ABR0LR99_9PEZI</name>
<dbReference type="InterPro" id="IPR052034">
    <property type="entry name" value="NasD-like"/>
</dbReference>
<feature type="non-terminal residue" evidence="6">
    <location>
        <position position="66"/>
    </location>
</feature>
<evidence type="ECO:0000256" key="5">
    <source>
        <dbReference type="ARBA" id="ARBA00023014"/>
    </source>
</evidence>
<evidence type="ECO:0000256" key="1">
    <source>
        <dbReference type="ARBA" id="ARBA00022617"/>
    </source>
</evidence>
<dbReference type="EMBL" id="JAVRRA010015023">
    <property type="protein sequence ID" value="KAK5214515.1"/>
    <property type="molecule type" value="Genomic_DNA"/>
</dbReference>
<dbReference type="Proteomes" id="UP001357485">
    <property type="component" value="Unassembled WGS sequence"/>
</dbReference>
<evidence type="ECO:0000313" key="7">
    <source>
        <dbReference type="Proteomes" id="UP001357485"/>
    </source>
</evidence>
<gene>
    <name evidence="6" type="ORF">LTR16_012869</name>
</gene>